<dbReference type="InterPro" id="IPR004046">
    <property type="entry name" value="GST_C"/>
</dbReference>
<keyword evidence="3" id="KW-0808">Transferase</keyword>
<reference evidence="3 4" key="1">
    <citation type="journal article" date="2008" name="PLoS Genet.">
        <title>Complete genome sequence of the complex carbohydrate-degrading marine bacterium, Saccharophagus degradans strain 2-40 T.</title>
        <authorList>
            <person name="Weiner R.M."/>
            <person name="Taylor L.E.II."/>
            <person name="Henrissat B."/>
            <person name="Hauser L."/>
            <person name="Land M."/>
            <person name="Coutinho P.M."/>
            <person name="Rancurel C."/>
            <person name="Saunders E.H."/>
            <person name="Longmire A.G."/>
            <person name="Zhang H."/>
            <person name="Bayer E.A."/>
            <person name="Gilbert H.J."/>
            <person name="Larimer F."/>
            <person name="Zhulin I.B."/>
            <person name="Ekborg N.A."/>
            <person name="Lamed R."/>
            <person name="Richardson P.M."/>
            <person name="Borovok I."/>
            <person name="Hutcheson S."/>
        </authorList>
    </citation>
    <scope>NUCLEOTIDE SEQUENCE [LARGE SCALE GENOMIC DNA]</scope>
    <source>
        <strain evidence="4">2-40 / ATCC 43961 / DSM 17024</strain>
    </source>
</reference>
<dbReference type="CDD" id="cd03188">
    <property type="entry name" value="GST_C_Beta"/>
    <property type="match status" value="1"/>
</dbReference>
<evidence type="ECO:0000259" key="2">
    <source>
        <dbReference type="PROSITE" id="PS50405"/>
    </source>
</evidence>
<dbReference type="HOGENOM" id="CLU_011226_6_1_6"/>
<evidence type="ECO:0000259" key="1">
    <source>
        <dbReference type="PROSITE" id="PS50404"/>
    </source>
</evidence>
<keyword evidence="4" id="KW-1185">Reference proteome</keyword>
<dbReference type="Gene3D" id="1.20.1050.10">
    <property type="match status" value="1"/>
</dbReference>
<sequence>MYKLFYYPRNASWAPHMVLKEMGVAFELELVDRKREQQKTMAYMQLNPTGRIPTLVDGDLVMHESAAICLHLCEKHPQAGLIPEVASPNRALFYQWLFYLNSTVQPELMVYFYPQKHTTSDNTAAIKQAQEARVTDMFAFIDSKLEGKEYLVGSSLTVCDYFLFMLAHWASGFNKPPLGYKHLGGYLRMLAKREAVMAVSSSEGTDLTAYI</sequence>
<organism evidence="3 4">
    <name type="scientific">Saccharophagus degradans (strain 2-40 / ATCC 43961 / DSM 17024)</name>
    <dbReference type="NCBI Taxonomy" id="203122"/>
    <lineage>
        <taxon>Bacteria</taxon>
        <taxon>Pseudomonadati</taxon>
        <taxon>Pseudomonadota</taxon>
        <taxon>Gammaproteobacteria</taxon>
        <taxon>Cellvibrionales</taxon>
        <taxon>Cellvibrionaceae</taxon>
        <taxon>Saccharophagus</taxon>
    </lineage>
</organism>
<dbReference type="GeneID" id="98614616"/>
<protein>
    <submittedName>
        <fullName evidence="3">Glutathione S-transferase-like protein</fullName>
    </submittedName>
</protein>
<gene>
    <name evidence="3" type="ordered locus">Sde_2979</name>
</gene>
<dbReference type="STRING" id="203122.Sde_2979"/>
<feature type="domain" description="GST N-terminal" evidence="1">
    <location>
        <begin position="1"/>
        <end position="80"/>
    </location>
</feature>
<dbReference type="SFLD" id="SFLDS00019">
    <property type="entry name" value="Glutathione_Transferase_(cytos"/>
    <property type="match status" value="1"/>
</dbReference>
<dbReference type="SFLD" id="SFLDG01150">
    <property type="entry name" value="Main.1:_Beta-like"/>
    <property type="match status" value="1"/>
</dbReference>
<dbReference type="PROSITE" id="PS50405">
    <property type="entry name" value="GST_CTER"/>
    <property type="match status" value="1"/>
</dbReference>
<dbReference type="eggNOG" id="COG0625">
    <property type="taxonomic scope" value="Bacteria"/>
</dbReference>
<dbReference type="InterPro" id="IPR036282">
    <property type="entry name" value="Glutathione-S-Trfase_C_sf"/>
</dbReference>
<evidence type="ECO:0000313" key="4">
    <source>
        <dbReference type="Proteomes" id="UP000001947"/>
    </source>
</evidence>
<dbReference type="InterPro" id="IPR036249">
    <property type="entry name" value="Thioredoxin-like_sf"/>
</dbReference>
<dbReference type="GO" id="GO:0016740">
    <property type="term" value="F:transferase activity"/>
    <property type="evidence" value="ECO:0007669"/>
    <property type="project" value="UniProtKB-KW"/>
</dbReference>
<dbReference type="EMBL" id="CP000282">
    <property type="protein sequence ID" value="ABD82236.1"/>
    <property type="molecule type" value="Genomic_DNA"/>
</dbReference>
<dbReference type="InterPro" id="IPR040079">
    <property type="entry name" value="Glutathione_S-Trfase"/>
</dbReference>
<name>Q21GE3_SACD2</name>
<dbReference type="RefSeq" id="WP_011469452.1">
    <property type="nucleotide sequence ID" value="NC_007912.1"/>
</dbReference>
<evidence type="ECO:0000313" key="3">
    <source>
        <dbReference type="EMBL" id="ABD82236.1"/>
    </source>
</evidence>
<dbReference type="PANTHER" id="PTHR44051:SF8">
    <property type="entry name" value="GLUTATHIONE S-TRANSFERASE GSTA"/>
    <property type="match status" value="1"/>
</dbReference>
<accession>Q21GE3</accession>
<proteinExistence type="predicted"/>
<dbReference type="InterPro" id="IPR004045">
    <property type="entry name" value="Glutathione_S-Trfase_N"/>
</dbReference>
<dbReference type="SFLD" id="SFLDG00358">
    <property type="entry name" value="Main_(cytGST)"/>
    <property type="match status" value="1"/>
</dbReference>
<dbReference type="OrthoDB" id="9810080at2"/>
<dbReference type="SUPFAM" id="SSF47616">
    <property type="entry name" value="GST C-terminal domain-like"/>
    <property type="match status" value="1"/>
</dbReference>
<dbReference type="Pfam" id="PF00043">
    <property type="entry name" value="GST_C"/>
    <property type="match status" value="1"/>
</dbReference>
<dbReference type="PANTHER" id="PTHR44051">
    <property type="entry name" value="GLUTATHIONE S-TRANSFERASE-RELATED"/>
    <property type="match status" value="1"/>
</dbReference>
<dbReference type="Gene3D" id="3.40.30.10">
    <property type="entry name" value="Glutaredoxin"/>
    <property type="match status" value="1"/>
</dbReference>
<dbReference type="SUPFAM" id="SSF52833">
    <property type="entry name" value="Thioredoxin-like"/>
    <property type="match status" value="1"/>
</dbReference>
<dbReference type="Proteomes" id="UP000001947">
    <property type="component" value="Chromosome"/>
</dbReference>
<dbReference type="AlphaFoldDB" id="Q21GE3"/>
<dbReference type="KEGG" id="sde:Sde_2979"/>
<dbReference type="Pfam" id="PF13409">
    <property type="entry name" value="GST_N_2"/>
    <property type="match status" value="1"/>
</dbReference>
<dbReference type="PROSITE" id="PS50404">
    <property type="entry name" value="GST_NTER"/>
    <property type="match status" value="1"/>
</dbReference>
<dbReference type="CDD" id="cd03057">
    <property type="entry name" value="GST_N_Beta"/>
    <property type="match status" value="1"/>
</dbReference>
<feature type="domain" description="GST C-terminal" evidence="2">
    <location>
        <begin position="86"/>
        <end position="210"/>
    </location>
</feature>
<dbReference type="InterPro" id="IPR010987">
    <property type="entry name" value="Glutathione-S-Trfase_C-like"/>
</dbReference>